<dbReference type="FunFam" id="3.90.80.10:FF:000007">
    <property type="entry name" value="Inorganic pyrophosphatase, mitochondrial"/>
    <property type="match status" value="1"/>
</dbReference>
<dbReference type="Pfam" id="PF00719">
    <property type="entry name" value="Pyrophosphatase"/>
    <property type="match status" value="1"/>
</dbReference>
<dbReference type="Gene3D" id="3.90.80.10">
    <property type="entry name" value="Inorganic pyrophosphatase"/>
    <property type="match status" value="1"/>
</dbReference>
<dbReference type="PANTHER" id="PTHR10286">
    <property type="entry name" value="INORGANIC PYROPHOSPHATASE"/>
    <property type="match status" value="1"/>
</dbReference>
<proteinExistence type="inferred from homology"/>
<dbReference type="GO" id="GO:0006796">
    <property type="term" value="P:phosphate-containing compound metabolic process"/>
    <property type="evidence" value="ECO:0007669"/>
    <property type="project" value="InterPro"/>
</dbReference>
<comment type="similarity">
    <text evidence="2">Belongs to the PPase family.</text>
</comment>
<keyword evidence="6" id="KW-0460">Magnesium</keyword>
<evidence type="ECO:0000256" key="3">
    <source>
        <dbReference type="ARBA" id="ARBA00012146"/>
    </source>
</evidence>
<dbReference type="GO" id="GO:0000287">
    <property type="term" value="F:magnesium ion binding"/>
    <property type="evidence" value="ECO:0007669"/>
    <property type="project" value="InterPro"/>
</dbReference>
<reference evidence="8 9" key="1">
    <citation type="submission" date="2016-02" db="EMBL/GenBank/DDBJ databases">
        <title>Comparative genomic and transcriptomic foundation for Pichia pastoris.</title>
        <authorList>
            <person name="Love K.R."/>
            <person name="Shah K.A."/>
            <person name="Whittaker C.A."/>
            <person name="Wu J."/>
            <person name="Bartlett M.C."/>
            <person name="Ma D."/>
            <person name="Leeson R.L."/>
            <person name="Priest M."/>
            <person name="Young S.K."/>
            <person name="Love J.C."/>
        </authorList>
    </citation>
    <scope>NUCLEOTIDE SEQUENCE [LARGE SCALE GENOMIC DNA]</scope>
    <source>
        <strain evidence="8 9">ATCC 28485</strain>
    </source>
</reference>
<evidence type="ECO:0000256" key="1">
    <source>
        <dbReference type="ARBA" id="ARBA00001946"/>
    </source>
</evidence>
<organism evidence="8 9">
    <name type="scientific">Komagataella pastoris</name>
    <name type="common">Yeast</name>
    <name type="synonym">Pichia pastoris</name>
    <dbReference type="NCBI Taxonomy" id="4922"/>
    <lineage>
        <taxon>Eukaryota</taxon>
        <taxon>Fungi</taxon>
        <taxon>Dikarya</taxon>
        <taxon>Ascomycota</taxon>
        <taxon>Saccharomycotina</taxon>
        <taxon>Pichiomycetes</taxon>
        <taxon>Pichiales</taxon>
        <taxon>Pichiaceae</taxon>
        <taxon>Komagataella</taxon>
    </lineage>
</organism>
<dbReference type="PROSITE" id="PS00387">
    <property type="entry name" value="PPASE"/>
    <property type="match status" value="1"/>
</dbReference>
<accession>A0A1B2JA04</accession>
<dbReference type="Proteomes" id="UP000094565">
    <property type="component" value="Chromosome 1"/>
</dbReference>
<evidence type="ECO:0000256" key="5">
    <source>
        <dbReference type="ARBA" id="ARBA00022801"/>
    </source>
</evidence>
<evidence type="ECO:0000313" key="9">
    <source>
        <dbReference type="Proteomes" id="UP000094565"/>
    </source>
</evidence>
<dbReference type="GO" id="GO:0005737">
    <property type="term" value="C:cytoplasm"/>
    <property type="evidence" value="ECO:0007669"/>
    <property type="project" value="InterPro"/>
</dbReference>
<dbReference type="OrthoDB" id="1608002at2759"/>
<dbReference type="EC" id="3.6.1.1" evidence="3"/>
<sequence length="290" mass="33233">MFKRLFSSVQTGSKYSSAYKNYLKLDNGKIGSYMHDIPIEYDQTSGLLNVVVEIPRWTNAKFEISRSLEANPITQDQKNGQLRFVHNLYPNHGFPFNYGAIPQTWEDYTQPSKFVSAYKGDNDPLDIIEVGSKVLEVGQVVRVKVLGSLALIDEGELDWKIITINTEDYHASDVNDIYDIYHVLPGMLENTREWFKNYKKPEGKPSNVFAFNGEFKNHEDTMKVIEECHKNWKALIEGKVTGAKAPKVTNATLEETPGFTSFDEQKLLVKTDAKDEEIPQEVNRLYFFNN</sequence>
<dbReference type="InterPro" id="IPR008162">
    <property type="entry name" value="Pyrophosphatase"/>
</dbReference>
<dbReference type="GO" id="GO:0004427">
    <property type="term" value="F:inorganic diphosphate phosphatase activity"/>
    <property type="evidence" value="ECO:0007669"/>
    <property type="project" value="UniProtKB-EC"/>
</dbReference>
<evidence type="ECO:0000256" key="6">
    <source>
        <dbReference type="ARBA" id="ARBA00022842"/>
    </source>
</evidence>
<evidence type="ECO:0000256" key="7">
    <source>
        <dbReference type="ARBA" id="ARBA00032535"/>
    </source>
</evidence>
<protein>
    <recommendedName>
        <fullName evidence="3">inorganic diphosphatase</fullName>
        <ecNumber evidence="3">3.6.1.1</ecNumber>
    </recommendedName>
    <alternativeName>
        <fullName evidence="7">Pyrophosphate phospho-hydrolase</fullName>
    </alternativeName>
</protein>
<dbReference type="SUPFAM" id="SSF50324">
    <property type="entry name" value="Inorganic pyrophosphatase"/>
    <property type="match status" value="1"/>
</dbReference>
<name>A0A1B2JA04_PICPA</name>
<keyword evidence="5" id="KW-0378">Hydrolase</keyword>
<keyword evidence="4" id="KW-0479">Metal-binding</keyword>
<dbReference type="CDD" id="cd00412">
    <property type="entry name" value="pyrophosphatase"/>
    <property type="match status" value="1"/>
</dbReference>
<comment type="cofactor">
    <cofactor evidence="1">
        <name>Mg(2+)</name>
        <dbReference type="ChEBI" id="CHEBI:18420"/>
    </cofactor>
</comment>
<dbReference type="InterPro" id="IPR036649">
    <property type="entry name" value="Pyrophosphatase_sf"/>
</dbReference>
<evidence type="ECO:0000256" key="4">
    <source>
        <dbReference type="ARBA" id="ARBA00022723"/>
    </source>
</evidence>
<evidence type="ECO:0000313" key="8">
    <source>
        <dbReference type="EMBL" id="ANZ74830.1"/>
    </source>
</evidence>
<dbReference type="AlphaFoldDB" id="A0A1B2JA04"/>
<keyword evidence="9" id="KW-1185">Reference proteome</keyword>
<dbReference type="EMBL" id="CP014584">
    <property type="protein sequence ID" value="ANZ74830.1"/>
    <property type="molecule type" value="Genomic_DNA"/>
</dbReference>
<gene>
    <name evidence="8" type="primary">PPA2</name>
    <name evidence="8" type="ORF">ATY40_BA7501797</name>
</gene>
<evidence type="ECO:0000256" key="2">
    <source>
        <dbReference type="ARBA" id="ARBA00006220"/>
    </source>
</evidence>